<dbReference type="EMBL" id="JAQNDN010000019">
    <property type="protein sequence ID" value="MDC0672678.1"/>
    <property type="molecule type" value="Genomic_DNA"/>
</dbReference>
<accession>A0ABT5BG33</accession>
<name>A0ABT5BG33_9BACT</name>
<evidence type="ECO:0000313" key="2">
    <source>
        <dbReference type="EMBL" id="MDC0672678.1"/>
    </source>
</evidence>
<comment type="caution">
    <text evidence="2">The sequence shown here is derived from an EMBL/GenBank/DDBJ whole genome shotgun (WGS) entry which is preliminary data.</text>
</comment>
<feature type="compositionally biased region" description="Basic and acidic residues" evidence="1">
    <location>
        <begin position="1"/>
        <end position="11"/>
    </location>
</feature>
<evidence type="ECO:0000256" key="1">
    <source>
        <dbReference type="SAM" id="MobiDB-lite"/>
    </source>
</evidence>
<evidence type="ECO:0000313" key="3">
    <source>
        <dbReference type="Proteomes" id="UP001217838"/>
    </source>
</evidence>
<feature type="region of interest" description="Disordered" evidence="1">
    <location>
        <begin position="1"/>
        <end position="29"/>
    </location>
</feature>
<dbReference type="RefSeq" id="WP_272004635.1">
    <property type="nucleotide sequence ID" value="NZ_JAQNDN010000019.1"/>
</dbReference>
<sequence length="88" mass="9836">MCERLRREKDLTTPSRGPSPAVASTCGPACSLRPEFANRRHLLSHAPRDATLPDRPAAPAPTRLVDPRLTELRAQLHDRRAWATRMTS</sequence>
<protein>
    <submittedName>
        <fullName evidence="2">Uncharacterized protein</fullName>
    </submittedName>
</protein>
<reference evidence="2 3" key="1">
    <citation type="submission" date="2022-11" db="EMBL/GenBank/DDBJ databases">
        <title>Minimal conservation of predation-associated metabolite biosynthetic gene clusters underscores biosynthetic potential of Myxococcota including descriptions for ten novel species: Archangium lansinium sp. nov., Myxococcus landrumus sp. nov., Nannocystis bai.</title>
        <authorList>
            <person name="Ahearne A."/>
            <person name="Stevens C."/>
            <person name="Dowd S."/>
        </authorList>
    </citation>
    <scope>NUCLEOTIDE SEQUENCE [LARGE SCALE GENOMIC DNA]</scope>
    <source>
        <strain evidence="2 3">NCELM</strain>
    </source>
</reference>
<gene>
    <name evidence="2" type="ORF">POL58_33310</name>
</gene>
<organism evidence="2 3">
    <name type="scientific">Nannocystis radixulma</name>
    <dbReference type="NCBI Taxonomy" id="2995305"/>
    <lineage>
        <taxon>Bacteria</taxon>
        <taxon>Pseudomonadati</taxon>
        <taxon>Myxococcota</taxon>
        <taxon>Polyangia</taxon>
        <taxon>Nannocystales</taxon>
        <taxon>Nannocystaceae</taxon>
        <taxon>Nannocystis</taxon>
    </lineage>
</organism>
<proteinExistence type="predicted"/>
<dbReference type="Proteomes" id="UP001217838">
    <property type="component" value="Unassembled WGS sequence"/>
</dbReference>
<keyword evidence="3" id="KW-1185">Reference proteome</keyword>
<feature type="region of interest" description="Disordered" evidence="1">
    <location>
        <begin position="44"/>
        <end position="65"/>
    </location>
</feature>